<dbReference type="PANTHER" id="PTHR46579">
    <property type="entry name" value="F5/8 TYPE C DOMAIN-CONTAINING PROTEIN-RELATED"/>
    <property type="match status" value="1"/>
</dbReference>
<feature type="non-terminal residue" evidence="1">
    <location>
        <position position="1"/>
    </location>
</feature>
<gene>
    <name evidence="1" type="ORF">P5673_023188</name>
</gene>
<comment type="caution">
    <text evidence="1">The sequence shown here is derived from an EMBL/GenBank/DDBJ whole genome shotgun (WGS) entry which is preliminary data.</text>
</comment>
<accession>A0AAD9Q5P6</accession>
<dbReference type="EMBL" id="JARQWQ010000064">
    <property type="protein sequence ID" value="KAK2555210.1"/>
    <property type="molecule type" value="Genomic_DNA"/>
</dbReference>
<proteinExistence type="predicted"/>
<keyword evidence="2" id="KW-1185">Reference proteome</keyword>
<organism evidence="1 2">
    <name type="scientific">Acropora cervicornis</name>
    <name type="common">Staghorn coral</name>
    <dbReference type="NCBI Taxonomy" id="6130"/>
    <lineage>
        <taxon>Eukaryota</taxon>
        <taxon>Metazoa</taxon>
        <taxon>Cnidaria</taxon>
        <taxon>Anthozoa</taxon>
        <taxon>Hexacorallia</taxon>
        <taxon>Scleractinia</taxon>
        <taxon>Astrocoeniina</taxon>
        <taxon>Acroporidae</taxon>
        <taxon>Acropora</taxon>
    </lineage>
</organism>
<evidence type="ECO:0000313" key="2">
    <source>
        <dbReference type="Proteomes" id="UP001249851"/>
    </source>
</evidence>
<dbReference type="Proteomes" id="UP001249851">
    <property type="component" value="Unassembled WGS sequence"/>
</dbReference>
<dbReference type="AlphaFoldDB" id="A0AAD9Q5P6"/>
<sequence>LFGVEISNEFFEKLLLSFPGSLCLVRQFLNLDRDNFNKFVVCPKCTKLYKYDSCHEMEKNRQVAKMFASTFGAAVMDVSSDIPATRKTCGFKGHSALLGCSCCLKRFPGGFGEKKDYSGFKRNSWKPRTNRDHRRQPVKMSQCKTKAEQNLVGQNSGISHYTVLLELEYFDVTRFCTIDPMHNLFLGTSKKMFKVRTDLKLFSKRHLKEIEERINSTWIYQNSTKTTSSICAHLQVWLPLMLKKTSPQHEFNNVATKAPLHGINWRNHSGVTVPSNYKLVHFDEDDAALLRDVYQIMYPESEIEMGSLGESIRKFGLLNICSTTSGSKMQPRGIRSGKILASGQQTMAKMSFKKHSVCPQALHSVKMGDEHLTHYFACVKWYLPHRESTSLYGNPVRVCVNRFYPGGP</sequence>
<name>A0AAD9Q5P6_ACRCE</name>
<dbReference type="PANTHER" id="PTHR46579:SF2">
    <property type="entry name" value="C2H2-TYPE DOMAIN-CONTAINING PROTEIN"/>
    <property type="match status" value="1"/>
</dbReference>
<protein>
    <submittedName>
        <fullName evidence="1">Uncharacterized protein</fullName>
    </submittedName>
</protein>
<reference evidence="1" key="2">
    <citation type="journal article" date="2023" name="Science">
        <title>Genomic signatures of disease resistance in endangered staghorn corals.</title>
        <authorList>
            <person name="Vollmer S.V."/>
            <person name="Selwyn J.D."/>
            <person name="Despard B.A."/>
            <person name="Roesel C.L."/>
        </authorList>
    </citation>
    <scope>NUCLEOTIDE SEQUENCE</scope>
    <source>
        <strain evidence="1">K2</strain>
    </source>
</reference>
<reference evidence="1" key="1">
    <citation type="journal article" date="2023" name="G3 (Bethesda)">
        <title>Whole genome assembly and annotation of the endangered Caribbean coral Acropora cervicornis.</title>
        <authorList>
            <person name="Selwyn J.D."/>
            <person name="Vollmer S.V."/>
        </authorList>
    </citation>
    <scope>NUCLEOTIDE SEQUENCE</scope>
    <source>
        <strain evidence="1">K2</strain>
    </source>
</reference>
<evidence type="ECO:0000313" key="1">
    <source>
        <dbReference type="EMBL" id="KAK2555210.1"/>
    </source>
</evidence>